<protein>
    <submittedName>
        <fullName evidence="1">Uncharacterized protein</fullName>
    </submittedName>
</protein>
<dbReference type="EMBL" id="MN740016">
    <property type="protein sequence ID" value="QHT84228.1"/>
    <property type="molecule type" value="Genomic_DNA"/>
</dbReference>
<proteinExistence type="predicted"/>
<dbReference type="AlphaFoldDB" id="A0A6C0HTY8"/>
<reference evidence="1" key="1">
    <citation type="journal article" date="2020" name="Nature">
        <title>Giant virus diversity and host interactions through global metagenomics.</title>
        <authorList>
            <person name="Schulz F."/>
            <person name="Roux S."/>
            <person name="Paez-Espino D."/>
            <person name="Jungbluth S."/>
            <person name="Walsh D.A."/>
            <person name="Denef V.J."/>
            <person name="McMahon K.D."/>
            <person name="Konstantinidis K.T."/>
            <person name="Eloe-Fadrosh E.A."/>
            <person name="Kyrpides N.C."/>
            <person name="Woyke T."/>
        </authorList>
    </citation>
    <scope>NUCLEOTIDE SEQUENCE</scope>
    <source>
        <strain evidence="1">GVMAG-M-3300023184-16</strain>
    </source>
</reference>
<name>A0A6C0HTY8_9ZZZZ</name>
<evidence type="ECO:0000313" key="1">
    <source>
        <dbReference type="EMBL" id="QHT84228.1"/>
    </source>
</evidence>
<organism evidence="1">
    <name type="scientific">viral metagenome</name>
    <dbReference type="NCBI Taxonomy" id="1070528"/>
    <lineage>
        <taxon>unclassified sequences</taxon>
        <taxon>metagenomes</taxon>
        <taxon>organismal metagenomes</taxon>
    </lineage>
</organism>
<sequence>MFLLYTFITGLCTYSCFRYSKNRRYTNLLFDRFHVEAPKHMMSLIEFTEETNDDDSHLYCRMYTDYFYDDYLFDEYPSPLVGGMNAPLPQEYLTWTQLLQDQFSDQMSEKFRRDTENELEESNHLLQDLVSVIETNNIVDVSDRDDTPSVVVPFPTQYEELYMNPRKYKIMKKRKYFGNDQRPREVAPPDNILEKIRDNIQKKQLLDFLQQPISPGHKIKAYEKAFPTPVFSSQNILAGGLMKDFDTPEF</sequence>
<accession>A0A6C0HTY8</accession>